<dbReference type="GO" id="GO:0060633">
    <property type="term" value="P:negative regulation of transcription initiation by RNA polymerase II"/>
    <property type="evidence" value="ECO:0007669"/>
    <property type="project" value="Ensembl"/>
</dbReference>
<keyword evidence="8" id="KW-1185">Reference proteome</keyword>
<feature type="region of interest" description="Disordered" evidence="5">
    <location>
        <begin position="313"/>
        <end position="336"/>
    </location>
</feature>
<comment type="subunit">
    <text evidence="3">Efficient DNA binding requires dimerization with another bHLH protein.</text>
</comment>
<feature type="domain" description="BHLH" evidence="6">
    <location>
        <begin position="330"/>
        <end position="382"/>
    </location>
</feature>
<name>A0A8C5S2K4_LATLA</name>
<feature type="compositionally biased region" description="Polar residues" evidence="5">
    <location>
        <begin position="313"/>
        <end position="323"/>
    </location>
</feature>
<dbReference type="Pfam" id="PF02344">
    <property type="entry name" value="Myc-LZ"/>
    <property type="match status" value="1"/>
</dbReference>
<feature type="region of interest" description="Disordered" evidence="5">
    <location>
        <begin position="201"/>
        <end position="271"/>
    </location>
</feature>
<dbReference type="GO" id="GO:0046983">
    <property type="term" value="F:protein dimerization activity"/>
    <property type="evidence" value="ECO:0007669"/>
    <property type="project" value="InterPro"/>
</dbReference>
<comment type="subcellular location">
    <subcellularLocation>
        <location evidence="3">Nucleus</location>
    </subcellularLocation>
</comment>
<evidence type="ECO:0000313" key="7">
    <source>
        <dbReference type="Ensembl" id="ENSLLTP00000011832.1"/>
    </source>
</evidence>
<dbReference type="Pfam" id="PF00010">
    <property type="entry name" value="HLH"/>
    <property type="match status" value="1"/>
</dbReference>
<feature type="compositionally biased region" description="Low complexity" evidence="5">
    <location>
        <begin position="214"/>
        <end position="226"/>
    </location>
</feature>
<dbReference type="InterPro" id="IPR011598">
    <property type="entry name" value="bHLH_dom"/>
</dbReference>
<dbReference type="GO" id="GO:0001046">
    <property type="term" value="F:core promoter sequence-specific DNA binding"/>
    <property type="evidence" value="ECO:0007669"/>
    <property type="project" value="Ensembl"/>
</dbReference>
<dbReference type="PANTHER" id="PTHR45851">
    <property type="entry name" value="MYC PROTO-ONCOGENE"/>
    <property type="match status" value="1"/>
</dbReference>
<dbReference type="GO" id="GO:0001227">
    <property type="term" value="F:DNA-binding transcription repressor activity, RNA polymerase II-specific"/>
    <property type="evidence" value="ECO:0007669"/>
    <property type="project" value="Ensembl"/>
</dbReference>
<accession>A0A8C5S2K4</accession>
<dbReference type="GO" id="GO:0044027">
    <property type="term" value="P:negative regulation of gene expression via chromosomal CpG island methylation"/>
    <property type="evidence" value="ECO:0007669"/>
    <property type="project" value="Ensembl"/>
</dbReference>
<dbReference type="GO" id="GO:0010564">
    <property type="term" value="P:regulation of cell cycle process"/>
    <property type="evidence" value="ECO:0007669"/>
    <property type="project" value="Ensembl"/>
</dbReference>
<dbReference type="GO" id="GO:1902895">
    <property type="term" value="P:positive regulation of miRNA transcription"/>
    <property type="evidence" value="ECO:0007669"/>
    <property type="project" value="Ensembl"/>
</dbReference>
<dbReference type="GO" id="GO:0048146">
    <property type="term" value="P:positive regulation of fibroblast proliferation"/>
    <property type="evidence" value="ECO:0007669"/>
    <property type="project" value="Ensembl"/>
</dbReference>
<dbReference type="GO" id="GO:0032204">
    <property type="term" value="P:regulation of telomere maintenance"/>
    <property type="evidence" value="ECO:0007669"/>
    <property type="project" value="Ensembl"/>
</dbReference>
<dbReference type="GeneTree" id="ENSGT00940000155285"/>
<feature type="coiled-coil region" evidence="4">
    <location>
        <begin position="386"/>
        <end position="413"/>
    </location>
</feature>
<dbReference type="GO" id="GO:0051276">
    <property type="term" value="P:chromosome organization"/>
    <property type="evidence" value="ECO:0007669"/>
    <property type="project" value="Ensembl"/>
</dbReference>
<dbReference type="InterPro" id="IPR002418">
    <property type="entry name" value="Tscrpt_reg_Myc"/>
</dbReference>
<proteinExistence type="predicted"/>
<dbReference type="GO" id="GO:0071456">
    <property type="term" value="P:cellular response to hypoxia"/>
    <property type="evidence" value="ECO:0007669"/>
    <property type="project" value="Ensembl"/>
</dbReference>
<keyword evidence="1 3" id="KW-0238">DNA-binding</keyword>
<feature type="compositionally biased region" description="Acidic residues" evidence="5">
    <location>
        <begin position="227"/>
        <end position="239"/>
    </location>
</feature>
<sequence>PYFFLVWGRHPPRAMPLTVPSYPSRAYDYDYDSIQPYFYYEDEEENFYLSGHHRGCELQPPAPSEDIWKKFELLPTPPLSPSRRSSSFPSNVDHLEMVTELLGSEVVNQSFICDPDDDAFVKSIIIQDCMWSGGSAAAKLQKVVSEKLASYQAARRDGSSASSPSSSTSSSYLQDLGASAGECIDPSVVFPYPLGEKTPKAVEAAASPDSCPASLLSQDTPPTTSSDSEEEQEEEEEIDVVTVEKRQPSAKKSESSVHTSGGHSKPPHSPLVLKRCHVPIHQHNYAAPPSTRHEYSSTKRLKLDNGRVLKQISNNRKCSSPRTSDSEENDKRRTHNVLERQRRNELKLSFFALRDQIPEVANNEKAPKVVILKKATEYVLSIQSEEHRLLAEKEHLRKRHEQLKNKLQQLRNSCV</sequence>
<dbReference type="InterPro" id="IPR050433">
    <property type="entry name" value="Myc_transcription_factors"/>
</dbReference>
<dbReference type="GO" id="GO:0048147">
    <property type="term" value="P:negative regulation of fibroblast proliferation"/>
    <property type="evidence" value="ECO:0007669"/>
    <property type="project" value="Ensembl"/>
</dbReference>
<reference evidence="7" key="2">
    <citation type="submission" date="2025-09" db="UniProtKB">
        <authorList>
            <consortium name="Ensembl"/>
        </authorList>
    </citation>
    <scope>IDENTIFICATION</scope>
</reference>
<comment type="function">
    <text evidence="3">Transcription factor that binds DNA in a non-specific manner, yet also specifically recognizes the core sequence 5'-CAC[GA]TG-3'. Activates the transcription of growth-related genes.</text>
</comment>
<dbReference type="SMART" id="SM00353">
    <property type="entry name" value="HLH"/>
    <property type="match status" value="1"/>
</dbReference>
<dbReference type="GO" id="GO:0070371">
    <property type="term" value="P:ERK1 and ERK2 cascade"/>
    <property type="evidence" value="ECO:0007669"/>
    <property type="project" value="Ensembl"/>
</dbReference>
<evidence type="ECO:0000256" key="2">
    <source>
        <dbReference type="ARBA" id="ARBA00023159"/>
    </source>
</evidence>
<dbReference type="GO" id="GO:0070888">
    <property type="term" value="F:E-box binding"/>
    <property type="evidence" value="ECO:0007669"/>
    <property type="project" value="Ensembl"/>
</dbReference>
<evidence type="ECO:0000259" key="6">
    <source>
        <dbReference type="PROSITE" id="PS50888"/>
    </source>
</evidence>
<dbReference type="GO" id="GO:0006879">
    <property type="term" value="P:intracellular iron ion homeostasis"/>
    <property type="evidence" value="ECO:0007669"/>
    <property type="project" value="Ensembl"/>
</dbReference>
<protein>
    <recommendedName>
        <fullName evidence="3">Transcriptional regulator</fullName>
    </recommendedName>
</protein>
<dbReference type="GO" id="GO:0140537">
    <property type="term" value="F:transcription regulator activator activity"/>
    <property type="evidence" value="ECO:0007669"/>
    <property type="project" value="Ensembl"/>
</dbReference>
<dbReference type="GO" id="GO:0016072">
    <property type="term" value="P:rRNA metabolic process"/>
    <property type="evidence" value="ECO:0007669"/>
    <property type="project" value="Ensembl"/>
</dbReference>
<evidence type="ECO:0000256" key="3">
    <source>
        <dbReference type="PIRNR" id="PIRNR001705"/>
    </source>
</evidence>
<dbReference type="GO" id="GO:0140297">
    <property type="term" value="F:DNA-binding transcription factor binding"/>
    <property type="evidence" value="ECO:0007669"/>
    <property type="project" value="Ensembl"/>
</dbReference>
<dbReference type="GO" id="GO:0000785">
    <property type="term" value="C:chromatin"/>
    <property type="evidence" value="ECO:0007669"/>
    <property type="project" value="Ensembl"/>
</dbReference>
<reference evidence="7" key="1">
    <citation type="submission" date="2025-08" db="UniProtKB">
        <authorList>
            <consortium name="Ensembl"/>
        </authorList>
    </citation>
    <scope>IDENTIFICATION</scope>
</reference>
<dbReference type="GO" id="GO:0051782">
    <property type="term" value="P:negative regulation of cell division"/>
    <property type="evidence" value="ECO:0007669"/>
    <property type="project" value="Ensembl"/>
</dbReference>
<dbReference type="GO" id="GO:0032986">
    <property type="term" value="P:protein-DNA complex disassembly"/>
    <property type="evidence" value="ECO:0007669"/>
    <property type="project" value="Ensembl"/>
</dbReference>
<dbReference type="GO" id="GO:1902255">
    <property type="term" value="P:positive regulation of intrinsic apoptotic signaling pathway by p53 class mediator"/>
    <property type="evidence" value="ECO:0007669"/>
    <property type="project" value="Ensembl"/>
</dbReference>
<dbReference type="GO" id="GO:0000082">
    <property type="term" value="P:G1/S transition of mitotic cell cycle"/>
    <property type="evidence" value="ECO:0007669"/>
    <property type="project" value="Ensembl"/>
</dbReference>
<dbReference type="GO" id="GO:0071466">
    <property type="term" value="P:cellular response to xenobiotic stimulus"/>
    <property type="evidence" value="ECO:0007669"/>
    <property type="project" value="Ensembl"/>
</dbReference>
<dbReference type="GO" id="GO:0005730">
    <property type="term" value="C:nucleolus"/>
    <property type="evidence" value="ECO:0007669"/>
    <property type="project" value="Ensembl"/>
</dbReference>
<gene>
    <name evidence="7" type="primary">MYC</name>
</gene>
<dbReference type="GO" id="GO:0001221">
    <property type="term" value="F:transcription coregulator binding"/>
    <property type="evidence" value="ECO:0007669"/>
    <property type="project" value="Ensembl"/>
</dbReference>
<dbReference type="GO" id="GO:0006974">
    <property type="term" value="P:DNA damage response"/>
    <property type="evidence" value="ECO:0007669"/>
    <property type="project" value="Ensembl"/>
</dbReference>
<dbReference type="InterPro" id="IPR003327">
    <property type="entry name" value="Myc-LZ"/>
</dbReference>
<dbReference type="GO" id="GO:0045656">
    <property type="term" value="P:negative regulation of monocyte differentiation"/>
    <property type="evidence" value="ECO:0007669"/>
    <property type="project" value="Ensembl"/>
</dbReference>
<dbReference type="GO" id="GO:0043161">
    <property type="term" value="P:proteasome-mediated ubiquitin-dependent protein catabolic process"/>
    <property type="evidence" value="ECO:0007669"/>
    <property type="project" value="Ensembl"/>
</dbReference>
<dbReference type="Pfam" id="PF01056">
    <property type="entry name" value="Myc_N"/>
    <property type="match status" value="1"/>
</dbReference>
<keyword evidence="4" id="KW-0175">Coiled coil</keyword>
<dbReference type="Proteomes" id="UP000694406">
    <property type="component" value="Unplaced"/>
</dbReference>
<dbReference type="GO" id="GO:0050679">
    <property type="term" value="P:positive regulation of epithelial cell proliferation"/>
    <property type="evidence" value="ECO:0007669"/>
    <property type="project" value="Ensembl"/>
</dbReference>
<evidence type="ECO:0000256" key="4">
    <source>
        <dbReference type="SAM" id="Coils"/>
    </source>
</evidence>
<dbReference type="GO" id="GO:0042802">
    <property type="term" value="F:identical protein binding"/>
    <property type="evidence" value="ECO:0007669"/>
    <property type="project" value="Ensembl"/>
</dbReference>
<dbReference type="GO" id="GO:0034644">
    <property type="term" value="P:cellular response to UV"/>
    <property type="evidence" value="ECO:0007669"/>
    <property type="project" value="Ensembl"/>
</dbReference>
<organism evidence="7 8">
    <name type="scientific">Laticauda laticaudata</name>
    <name type="common">Blue-ringed sea krait</name>
    <name type="synonym">Blue-lipped sea krait</name>
    <dbReference type="NCBI Taxonomy" id="8630"/>
    <lineage>
        <taxon>Eukaryota</taxon>
        <taxon>Metazoa</taxon>
        <taxon>Chordata</taxon>
        <taxon>Craniata</taxon>
        <taxon>Vertebrata</taxon>
        <taxon>Euteleostomi</taxon>
        <taxon>Lepidosauria</taxon>
        <taxon>Squamata</taxon>
        <taxon>Bifurcata</taxon>
        <taxon>Unidentata</taxon>
        <taxon>Episquamata</taxon>
        <taxon>Toxicofera</taxon>
        <taxon>Serpentes</taxon>
        <taxon>Colubroidea</taxon>
        <taxon>Elapidae</taxon>
        <taxon>Laticaudinae</taxon>
        <taxon>Laticauda</taxon>
    </lineage>
</organism>
<dbReference type="GO" id="GO:0090571">
    <property type="term" value="C:RNA polymerase II transcription repressor complex"/>
    <property type="evidence" value="ECO:0007669"/>
    <property type="project" value="Ensembl"/>
</dbReference>
<dbReference type="GO" id="GO:0071943">
    <property type="term" value="C:Myc-Max complex"/>
    <property type="evidence" value="ECO:0007669"/>
    <property type="project" value="Ensembl"/>
</dbReference>
<dbReference type="PIRSF" id="PIRSF001705">
    <property type="entry name" value="Myc_protein"/>
    <property type="match status" value="1"/>
</dbReference>
<dbReference type="SUPFAM" id="SSF47459">
    <property type="entry name" value="HLH, helix-loop-helix DNA-binding domain"/>
    <property type="match status" value="1"/>
</dbReference>
<dbReference type="PROSITE" id="PS50888">
    <property type="entry name" value="BHLH"/>
    <property type="match status" value="1"/>
</dbReference>
<keyword evidence="2" id="KW-0010">Activator</keyword>
<dbReference type="FunFam" id="4.10.280.10:FF:000019">
    <property type="entry name" value="Myc proto-oncogene protein"/>
    <property type="match status" value="1"/>
</dbReference>
<evidence type="ECO:0000313" key="8">
    <source>
        <dbReference type="Proteomes" id="UP000694406"/>
    </source>
</evidence>
<dbReference type="AlphaFoldDB" id="A0A8C5S2K4"/>
<dbReference type="InterPro" id="IPR036638">
    <property type="entry name" value="HLH_DNA-bd_sf"/>
</dbReference>
<feature type="compositionally biased region" description="Basic and acidic residues" evidence="5">
    <location>
        <begin position="242"/>
        <end position="255"/>
    </location>
</feature>
<dbReference type="Ensembl" id="ENSLLTT00000012299.1">
    <property type="protein sequence ID" value="ENSLLTP00000011832.1"/>
    <property type="gene ID" value="ENSLLTG00000009092.1"/>
</dbReference>
<dbReference type="PRINTS" id="PR00044">
    <property type="entry name" value="LEUZIPPRMYC"/>
</dbReference>
<dbReference type="Gene3D" id="4.10.280.10">
    <property type="entry name" value="Helix-loop-helix DNA-binding domain"/>
    <property type="match status" value="1"/>
</dbReference>
<dbReference type="GO" id="GO:0010628">
    <property type="term" value="P:positive regulation of gene expression"/>
    <property type="evidence" value="ECO:0007669"/>
    <property type="project" value="Ensembl"/>
</dbReference>
<dbReference type="GO" id="GO:0005654">
    <property type="term" value="C:nucleoplasm"/>
    <property type="evidence" value="ECO:0007669"/>
    <property type="project" value="Ensembl"/>
</dbReference>
<dbReference type="InterPro" id="IPR012682">
    <property type="entry name" value="Tscrpt_reg_Myc_N"/>
</dbReference>
<keyword evidence="3" id="KW-0539">Nucleus</keyword>
<dbReference type="GO" id="GO:0001228">
    <property type="term" value="F:DNA-binding transcription activator activity, RNA polymerase II-specific"/>
    <property type="evidence" value="ECO:0007669"/>
    <property type="project" value="Ensembl"/>
</dbReference>
<evidence type="ECO:0000256" key="5">
    <source>
        <dbReference type="SAM" id="MobiDB-lite"/>
    </source>
</evidence>
<dbReference type="CDD" id="cd11458">
    <property type="entry name" value="bHLHzip_c-Myc"/>
    <property type="match status" value="1"/>
</dbReference>
<dbReference type="GO" id="GO:1905761">
    <property type="term" value="F:SCF ubiquitin ligase complex binding"/>
    <property type="evidence" value="ECO:0007669"/>
    <property type="project" value="Ensembl"/>
</dbReference>
<evidence type="ECO:0000256" key="1">
    <source>
        <dbReference type="ARBA" id="ARBA00023125"/>
    </source>
</evidence>